<sequence>MDGKEEEFTKVKVRVQLWGVPLHCRTEKVASKLCAKVGEVHELGLYEEQSTGNVFMRGVVNIDVRKGLRKGVNLGNARDGVYWVDFLYEKIPRCCFSCGVFGHDESDCLTKKMVEEKGEVFVSKEVGAWMRADRSGRKVTWLRTMRETQVMVMEKGKGETTVLERVGEKMIIDETVEGGKGQEGKMKNDEGGVKERMIKISVPKEGGEELNVLDDGDGRKGVMGHVNLTENHVNGSEGGGGKCEVGKGMKSIKGAVLLDSDYTSKRSYEQKKKIFRFKKMWTMHSDCGELIREAWVEKGGAGGKELRGNLEEVKELLSRWNKEVFGNVNNRIWKLQEELQNLYNVPVGGFDKEQVGQVEKELKGTLEHEEIMWRQRSRVSWLKEGDRNTKFFHNSASKRRRKNTIKRLTDRAGEWKEELDDMREIAVEYFKEIFTSSKPENYDDVIVHVLRKISDYLMHSLDENFTMEEVKEACFMMYPTKAPGPDGFLALFYQKYWEVVGTDVCRMALLYLNRGIFPEGINHTRIVLIPKTTDPVDLTHFRPISLCNVIYKMERMVKIMRMSCCVFQVSGLFMS</sequence>
<organism evidence="3 4">
    <name type="scientific">Senna tora</name>
    <dbReference type="NCBI Taxonomy" id="362788"/>
    <lineage>
        <taxon>Eukaryota</taxon>
        <taxon>Viridiplantae</taxon>
        <taxon>Streptophyta</taxon>
        <taxon>Embryophyta</taxon>
        <taxon>Tracheophyta</taxon>
        <taxon>Spermatophyta</taxon>
        <taxon>Magnoliopsida</taxon>
        <taxon>eudicotyledons</taxon>
        <taxon>Gunneridae</taxon>
        <taxon>Pentapetalae</taxon>
        <taxon>rosids</taxon>
        <taxon>fabids</taxon>
        <taxon>Fabales</taxon>
        <taxon>Fabaceae</taxon>
        <taxon>Caesalpinioideae</taxon>
        <taxon>Cassia clade</taxon>
        <taxon>Senna</taxon>
    </lineage>
</organism>
<keyword evidence="3" id="KW-0808">Transferase</keyword>
<dbReference type="InterPro" id="IPR025836">
    <property type="entry name" value="Zn_knuckle_CX2CX4HX4C"/>
</dbReference>
<keyword evidence="1" id="KW-0863">Zinc-finger</keyword>
<proteinExistence type="predicted"/>
<keyword evidence="3" id="KW-0548">Nucleotidyltransferase</keyword>
<name>A0A835CIP1_9FABA</name>
<comment type="caution">
    <text evidence="3">The sequence shown here is derived from an EMBL/GenBank/DDBJ whole genome shotgun (WGS) entry which is preliminary data.</text>
</comment>
<evidence type="ECO:0000259" key="2">
    <source>
        <dbReference type="PROSITE" id="PS50158"/>
    </source>
</evidence>
<dbReference type="PANTHER" id="PTHR31286">
    <property type="entry name" value="GLYCINE-RICH CELL WALL STRUCTURAL PROTEIN 1.8-LIKE"/>
    <property type="match status" value="1"/>
</dbReference>
<dbReference type="OrthoDB" id="1194564at2759"/>
<feature type="domain" description="CCHC-type" evidence="2">
    <location>
        <begin position="95"/>
        <end position="108"/>
    </location>
</feature>
<dbReference type="PROSITE" id="PS50158">
    <property type="entry name" value="ZF_CCHC"/>
    <property type="match status" value="1"/>
</dbReference>
<evidence type="ECO:0000313" key="3">
    <source>
        <dbReference type="EMBL" id="KAF7843734.1"/>
    </source>
</evidence>
<dbReference type="GO" id="GO:0003964">
    <property type="term" value="F:RNA-directed DNA polymerase activity"/>
    <property type="evidence" value="ECO:0007669"/>
    <property type="project" value="UniProtKB-KW"/>
</dbReference>
<dbReference type="Proteomes" id="UP000634136">
    <property type="component" value="Unassembled WGS sequence"/>
</dbReference>
<dbReference type="GO" id="GO:0003676">
    <property type="term" value="F:nucleic acid binding"/>
    <property type="evidence" value="ECO:0007669"/>
    <property type="project" value="InterPro"/>
</dbReference>
<reference evidence="3" key="1">
    <citation type="submission" date="2020-09" db="EMBL/GenBank/DDBJ databases">
        <title>Genome-Enabled Discovery of Anthraquinone Biosynthesis in Senna tora.</title>
        <authorList>
            <person name="Kang S.-H."/>
            <person name="Pandey R.P."/>
            <person name="Lee C.-M."/>
            <person name="Sim J.-S."/>
            <person name="Jeong J.-T."/>
            <person name="Choi B.-S."/>
            <person name="Jung M."/>
            <person name="Ginzburg D."/>
            <person name="Zhao K."/>
            <person name="Won S.Y."/>
            <person name="Oh T.-J."/>
            <person name="Yu Y."/>
            <person name="Kim N.-H."/>
            <person name="Lee O.R."/>
            <person name="Lee T.-H."/>
            <person name="Bashyal P."/>
            <person name="Kim T.-S."/>
            <person name="Lee W.-H."/>
            <person name="Kawkins C."/>
            <person name="Kim C.-K."/>
            <person name="Kim J.S."/>
            <person name="Ahn B.O."/>
            <person name="Rhee S.Y."/>
            <person name="Sohng J.K."/>
        </authorList>
    </citation>
    <scope>NUCLEOTIDE SEQUENCE</scope>
    <source>
        <tissue evidence="3">Leaf</tissue>
    </source>
</reference>
<protein>
    <submittedName>
        <fullName evidence="3">Reverse transcriptase</fullName>
    </submittedName>
</protein>
<dbReference type="Pfam" id="PF14392">
    <property type="entry name" value="zf-CCHC_4"/>
    <property type="match status" value="1"/>
</dbReference>
<dbReference type="PANTHER" id="PTHR31286:SF167">
    <property type="entry name" value="OS09G0268800 PROTEIN"/>
    <property type="match status" value="1"/>
</dbReference>
<evidence type="ECO:0000256" key="1">
    <source>
        <dbReference type="PROSITE-ProRule" id="PRU00047"/>
    </source>
</evidence>
<gene>
    <name evidence="3" type="ORF">G2W53_000639</name>
</gene>
<dbReference type="InterPro" id="IPR040256">
    <property type="entry name" value="At4g02000-like"/>
</dbReference>
<accession>A0A835CIP1</accession>
<dbReference type="GO" id="GO:0008270">
    <property type="term" value="F:zinc ion binding"/>
    <property type="evidence" value="ECO:0007669"/>
    <property type="project" value="UniProtKB-KW"/>
</dbReference>
<keyword evidence="4" id="KW-1185">Reference proteome</keyword>
<dbReference type="AlphaFoldDB" id="A0A835CIP1"/>
<dbReference type="InterPro" id="IPR001878">
    <property type="entry name" value="Znf_CCHC"/>
</dbReference>
<keyword evidence="3" id="KW-0695">RNA-directed DNA polymerase</keyword>
<keyword evidence="1" id="KW-0862">Zinc</keyword>
<evidence type="ECO:0000313" key="4">
    <source>
        <dbReference type="Proteomes" id="UP000634136"/>
    </source>
</evidence>
<keyword evidence="1" id="KW-0479">Metal-binding</keyword>
<dbReference type="EMBL" id="JAAIUW010000001">
    <property type="protein sequence ID" value="KAF7843734.1"/>
    <property type="molecule type" value="Genomic_DNA"/>
</dbReference>